<dbReference type="EMBL" id="WJPM01000001">
    <property type="protein sequence ID" value="MRH73247.1"/>
    <property type="molecule type" value="Genomic_DNA"/>
</dbReference>
<dbReference type="Proteomes" id="UP000439314">
    <property type="component" value="Unassembled WGS sequence"/>
</dbReference>
<reference evidence="3 4" key="1">
    <citation type="submission" date="2019-11" db="EMBL/GenBank/DDBJ databases">
        <title>First report of rice panicle blight caused by Xanthomonas sp. in Iran.</title>
        <authorList>
            <person name="Mirghasempour S.A."/>
            <person name="Huang S."/>
            <person name="Brady C.L."/>
            <person name="Studholme D.J."/>
        </authorList>
    </citation>
    <scope>NUCLEOTIDE SEQUENCE [LARGE SCALE GENOMIC DNA]</scope>
    <source>
        <strain evidence="1 4">ASD011</strain>
        <strain evidence="3">SAM114</strain>
    </source>
</reference>
<name>A0A6N7Q3E4_9XANT</name>
<evidence type="ECO:0000313" key="4">
    <source>
        <dbReference type="Proteomes" id="UP000439314"/>
    </source>
</evidence>
<reference evidence="2" key="2">
    <citation type="journal article" date="2020" name="Plant Dis.">
        <title>A Grain Rot of Rice in Iran Caused by a Xanthomonas Strain Closely Related to X. sacchari.</title>
        <authorList>
            <person name="Mirghasempour S.A."/>
            <person name="Huang S."/>
            <person name="Studholme D.J."/>
            <person name="Brady C.L."/>
        </authorList>
    </citation>
    <scope>NUCLEOTIDE SEQUENCE</scope>
    <source>
        <strain evidence="2">SAM114</strain>
    </source>
</reference>
<evidence type="ECO:0000313" key="3">
    <source>
        <dbReference type="Proteomes" id="UP000437931"/>
    </source>
</evidence>
<dbReference type="Proteomes" id="UP000437931">
    <property type="component" value="Unassembled WGS sequence"/>
</dbReference>
<organism evidence="1 4">
    <name type="scientific">Xanthomonas sontii</name>
    <dbReference type="NCBI Taxonomy" id="2650745"/>
    <lineage>
        <taxon>Bacteria</taxon>
        <taxon>Pseudomonadati</taxon>
        <taxon>Pseudomonadota</taxon>
        <taxon>Gammaproteobacteria</taxon>
        <taxon>Lysobacterales</taxon>
        <taxon>Lysobacteraceae</taxon>
        <taxon>Xanthomonas</taxon>
    </lineage>
</organism>
<evidence type="ECO:0000313" key="2">
    <source>
        <dbReference type="EMBL" id="MRH73247.1"/>
    </source>
</evidence>
<keyword evidence="3" id="KW-1185">Reference proteome</keyword>
<gene>
    <name evidence="1" type="ORF">GIY21_01485</name>
    <name evidence="2" type="ORF">GIY22_01285</name>
</gene>
<evidence type="ECO:0000313" key="1">
    <source>
        <dbReference type="EMBL" id="MRG98962.1"/>
    </source>
</evidence>
<accession>A0A6N7Q3E4</accession>
<sequence>MSMRTLFQFFACPDRQLRRRSAPVATAQSLYPKAFREFTPPPRRQGGSSLRLGASGRDRLGRIAIVPSAGGKVP</sequence>
<proteinExistence type="predicted"/>
<dbReference type="AlphaFoldDB" id="A0A6N7Q3E4"/>
<protein>
    <submittedName>
        <fullName evidence="1">Uncharacterized protein</fullName>
    </submittedName>
</protein>
<dbReference type="RefSeq" id="WP_153750428.1">
    <property type="nucleotide sequence ID" value="NZ_WJPM01000001.1"/>
</dbReference>
<comment type="caution">
    <text evidence="1">The sequence shown here is derived from an EMBL/GenBank/DDBJ whole genome shotgun (WGS) entry which is preliminary data.</text>
</comment>
<dbReference type="EMBL" id="WJPN01000001">
    <property type="protein sequence ID" value="MRG98962.1"/>
    <property type="molecule type" value="Genomic_DNA"/>
</dbReference>